<dbReference type="EMBL" id="MU267639">
    <property type="protein sequence ID" value="KAH7913023.1"/>
    <property type="molecule type" value="Genomic_DNA"/>
</dbReference>
<accession>A0ACB8AJ56</accession>
<name>A0ACB8AJ56_9AGAM</name>
<evidence type="ECO:0000313" key="1">
    <source>
        <dbReference type="EMBL" id="KAH7913023.1"/>
    </source>
</evidence>
<protein>
    <submittedName>
        <fullName evidence="1">Uncharacterized protein</fullName>
    </submittedName>
</protein>
<comment type="caution">
    <text evidence="1">The sequence shown here is derived from an EMBL/GenBank/DDBJ whole genome shotgun (WGS) entry which is preliminary data.</text>
</comment>
<reference evidence="1" key="1">
    <citation type="journal article" date="2021" name="New Phytol.">
        <title>Evolutionary innovations through gain and loss of genes in the ectomycorrhizal Boletales.</title>
        <authorList>
            <person name="Wu G."/>
            <person name="Miyauchi S."/>
            <person name="Morin E."/>
            <person name="Kuo A."/>
            <person name="Drula E."/>
            <person name="Varga T."/>
            <person name="Kohler A."/>
            <person name="Feng B."/>
            <person name="Cao Y."/>
            <person name="Lipzen A."/>
            <person name="Daum C."/>
            <person name="Hundley H."/>
            <person name="Pangilinan J."/>
            <person name="Johnson J."/>
            <person name="Barry K."/>
            <person name="LaButti K."/>
            <person name="Ng V."/>
            <person name="Ahrendt S."/>
            <person name="Min B."/>
            <person name="Choi I.G."/>
            <person name="Park H."/>
            <person name="Plett J.M."/>
            <person name="Magnuson J."/>
            <person name="Spatafora J.W."/>
            <person name="Nagy L.G."/>
            <person name="Henrissat B."/>
            <person name="Grigoriev I.V."/>
            <person name="Yang Z.L."/>
            <person name="Xu J."/>
            <person name="Martin F.M."/>
        </authorList>
    </citation>
    <scope>NUCLEOTIDE SEQUENCE</scope>
    <source>
        <strain evidence="1">ATCC 28755</strain>
    </source>
</reference>
<evidence type="ECO:0000313" key="2">
    <source>
        <dbReference type="Proteomes" id="UP000790377"/>
    </source>
</evidence>
<keyword evidence="2" id="KW-1185">Reference proteome</keyword>
<proteinExistence type="predicted"/>
<organism evidence="1 2">
    <name type="scientific">Hygrophoropsis aurantiaca</name>
    <dbReference type="NCBI Taxonomy" id="72124"/>
    <lineage>
        <taxon>Eukaryota</taxon>
        <taxon>Fungi</taxon>
        <taxon>Dikarya</taxon>
        <taxon>Basidiomycota</taxon>
        <taxon>Agaricomycotina</taxon>
        <taxon>Agaricomycetes</taxon>
        <taxon>Agaricomycetidae</taxon>
        <taxon>Boletales</taxon>
        <taxon>Coniophorineae</taxon>
        <taxon>Hygrophoropsidaceae</taxon>
        <taxon>Hygrophoropsis</taxon>
    </lineage>
</organism>
<dbReference type="Proteomes" id="UP000790377">
    <property type="component" value="Unassembled WGS sequence"/>
</dbReference>
<gene>
    <name evidence="1" type="ORF">BJ138DRAFT_1111850</name>
</gene>
<sequence length="202" mass="23268">MRLTQRSCYPRPLTADNSGSFEAFTSSQLAHEDELEAQRNEIEKDNAFIERAERKRDDEDGDYGLGSQELYQQISSQSTESTDSNEEPSTPVRGRYAVREVEFEEPVEEFSSSQSSNRSDGNSYRSREEMLHADKDITSKKILLIDLVLNRSPMDVPSPARRTCAKNIIAVLYGLEHTEIDLIELWIRQHADRLHMWPYGEH</sequence>